<proteinExistence type="predicted"/>
<accession>A0ABP9I710</accession>
<dbReference type="InterPro" id="IPR009045">
    <property type="entry name" value="Zn_M74/Hedgehog-like"/>
</dbReference>
<dbReference type="PANTHER" id="PTHR34385">
    <property type="entry name" value="D-ALANYL-D-ALANINE CARBOXYPEPTIDASE"/>
    <property type="match status" value="1"/>
</dbReference>
<comment type="caution">
    <text evidence="2">The sequence shown here is derived from an EMBL/GenBank/DDBJ whole genome shotgun (WGS) entry which is preliminary data.</text>
</comment>
<dbReference type="InterPro" id="IPR003709">
    <property type="entry name" value="VanY-like_core_dom"/>
</dbReference>
<protein>
    <recommendedName>
        <fullName evidence="1">D-alanyl-D-alanine carboxypeptidase-like core domain-containing protein</fullName>
    </recommendedName>
</protein>
<dbReference type="Pfam" id="PF02557">
    <property type="entry name" value="VanY"/>
    <property type="match status" value="1"/>
</dbReference>
<keyword evidence="3" id="KW-1185">Reference proteome</keyword>
<gene>
    <name evidence="2" type="ORF">GCM10023225_28650</name>
</gene>
<organism evidence="2 3">
    <name type="scientific">Kineococcus glutinatus</name>
    <dbReference type="NCBI Taxonomy" id="1070872"/>
    <lineage>
        <taxon>Bacteria</taxon>
        <taxon>Bacillati</taxon>
        <taxon>Actinomycetota</taxon>
        <taxon>Actinomycetes</taxon>
        <taxon>Kineosporiales</taxon>
        <taxon>Kineosporiaceae</taxon>
        <taxon>Kineococcus</taxon>
    </lineage>
</organism>
<reference evidence="3" key="1">
    <citation type="journal article" date="2019" name="Int. J. Syst. Evol. Microbiol.">
        <title>The Global Catalogue of Microorganisms (GCM) 10K type strain sequencing project: providing services to taxonomists for standard genome sequencing and annotation.</title>
        <authorList>
            <consortium name="The Broad Institute Genomics Platform"/>
            <consortium name="The Broad Institute Genome Sequencing Center for Infectious Disease"/>
            <person name="Wu L."/>
            <person name="Ma J."/>
        </authorList>
    </citation>
    <scope>NUCLEOTIDE SEQUENCE [LARGE SCALE GENOMIC DNA]</scope>
    <source>
        <strain evidence="3">JCM 18126</strain>
    </source>
</reference>
<dbReference type="Proteomes" id="UP001501195">
    <property type="component" value="Unassembled WGS sequence"/>
</dbReference>
<dbReference type="CDD" id="cd14852">
    <property type="entry name" value="LD-carboxypeptidase"/>
    <property type="match status" value="1"/>
</dbReference>
<dbReference type="EMBL" id="BAABIL010000483">
    <property type="protein sequence ID" value="GAA4989589.1"/>
    <property type="molecule type" value="Genomic_DNA"/>
</dbReference>
<dbReference type="InterPro" id="IPR052179">
    <property type="entry name" value="DD-CPase-like"/>
</dbReference>
<dbReference type="SUPFAM" id="SSF55166">
    <property type="entry name" value="Hedgehog/DD-peptidase"/>
    <property type="match status" value="1"/>
</dbReference>
<dbReference type="RefSeq" id="WP_345713346.1">
    <property type="nucleotide sequence ID" value="NZ_BAABIL010000483.1"/>
</dbReference>
<dbReference type="PANTHER" id="PTHR34385:SF1">
    <property type="entry name" value="PEPTIDOGLYCAN L-ALANYL-D-GLUTAMATE ENDOPEPTIDASE CWLK"/>
    <property type="match status" value="1"/>
</dbReference>
<evidence type="ECO:0000259" key="1">
    <source>
        <dbReference type="Pfam" id="PF02557"/>
    </source>
</evidence>
<dbReference type="Gene3D" id="3.30.1380.10">
    <property type="match status" value="1"/>
</dbReference>
<dbReference type="InterPro" id="IPR058193">
    <property type="entry name" value="VanY/YodJ_core_dom"/>
</dbReference>
<evidence type="ECO:0000313" key="3">
    <source>
        <dbReference type="Proteomes" id="UP001501195"/>
    </source>
</evidence>
<evidence type="ECO:0000313" key="2">
    <source>
        <dbReference type="EMBL" id="GAA4989589.1"/>
    </source>
</evidence>
<name>A0ABP9I710_9ACTN</name>
<sequence length="258" mass="27332">MPSPFAAERLPDGRRRYSRSAVVARRRLLAGIVVAGAGAAVGVGRWRDGGGSAVADAEEVAGTSALHSTSEAASPWVVVNKQHPIDPADYAPASLVTVGDKQVAGVVGPDLTALLAAATADGVGLTLTSGYRSLDYQRTVHEQAVARDGRAAAERVSARPGYSEHQTGLAVDFGSSARPECAVQDCYRLTPEARWLAAHAGDFGFLLRYTEQNSAVTGYAPESWHYRWVGRELLERMAERGVTTLEEFFGVSGGAEYA</sequence>
<feature type="domain" description="D-alanyl-D-alanine carboxypeptidase-like core" evidence="1">
    <location>
        <begin position="109"/>
        <end position="230"/>
    </location>
</feature>